<reference evidence="2" key="2">
    <citation type="submission" date="2015-06" db="UniProtKB">
        <authorList>
            <consortium name="EnsemblPlants"/>
        </authorList>
    </citation>
    <scope>IDENTIFICATION</scope>
    <source>
        <strain evidence="2">DM1-3 516 R44</strain>
    </source>
</reference>
<sequence>MLVEIETNSTDSTFFDSENGDLNANSSTESQPKYIAELTRVEEEEDYVDAVTIIEEEKDSEFDILCSNMQLVNCNEEDFCNCEEAEPLNFQSVEEESDREMDVSLWVHQNIIKLSKEFGVEFEGCRKEALALFKKIDKRRHSRNIETERKTGESTKVKGIQELKGLMIDMKFQSKGTRNRGRGKALDI</sequence>
<feature type="region of interest" description="Disordered" evidence="1">
    <location>
        <begin position="1"/>
        <end position="29"/>
    </location>
</feature>
<evidence type="ECO:0000313" key="2">
    <source>
        <dbReference type="EnsemblPlants" id="PGSC0003DMT400038040"/>
    </source>
</evidence>
<organism evidence="2 3">
    <name type="scientific">Solanum tuberosum</name>
    <name type="common">Potato</name>
    <dbReference type="NCBI Taxonomy" id="4113"/>
    <lineage>
        <taxon>Eukaryota</taxon>
        <taxon>Viridiplantae</taxon>
        <taxon>Streptophyta</taxon>
        <taxon>Embryophyta</taxon>
        <taxon>Tracheophyta</taxon>
        <taxon>Spermatophyta</taxon>
        <taxon>Magnoliopsida</taxon>
        <taxon>eudicotyledons</taxon>
        <taxon>Gunneridae</taxon>
        <taxon>Pentapetalae</taxon>
        <taxon>asterids</taxon>
        <taxon>lamiids</taxon>
        <taxon>Solanales</taxon>
        <taxon>Solanaceae</taxon>
        <taxon>Solanoideae</taxon>
        <taxon>Solaneae</taxon>
        <taxon>Solanum</taxon>
    </lineage>
</organism>
<proteinExistence type="predicted"/>
<name>M1B687_SOLTU</name>
<dbReference type="STRING" id="4113.M1B687"/>
<protein>
    <submittedName>
        <fullName evidence="2">Uncharacterized protein</fullName>
    </submittedName>
</protein>
<dbReference type="EnsemblPlants" id="PGSC0003DMT400038040">
    <property type="protein sequence ID" value="PGSC0003DMT400038040"/>
    <property type="gene ID" value="PGSC0003DMG400014669"/>
</dbReference>
<dbReference type="HOGENOM" id="CLU_126818_0_0_1"/>
<accession>M1B687</accession>
<evidence type="ECO:0000313" key="3">
    <source>
        <dbReference type="Proteomes" id="UP000011115"/>
    </source>
</evidence>
<dbReference type="PaxDb" id="4113-PGSC0003DMT400038040"/>
<reference evidence="3" key="1">
    <citation type="journal article" date="2011" name="Nature">
        <title>Genome sequence and analysis of the tuber crop potato.</title>
        <authorList>
            <consortium name="The Potato Genome Sequencing Consortium"/>
        </authorList>
    </citation>
    <scope>NUCLEOTIDE SEQUENCE [LARGE SCALE GENOMIC DNA]</scope>
    <source>
        <strain evidence="3">cv. DM1-3 516 R44</strain>
    </source>
</reference>
<dbReference type="AlphaFoldDB" id="M1B687"/>
<dbReference type="InParanoid" id="M1B687"/>
<dbReference type="Proteomes" id="UP000011115">
    <property type="component" value="Unassembled WGS sequence"/>
</dbReference>
<keyword evidence="3" id="KW-1185">Reference proteome</keyword>
<evidence type="ECO:0000256" key="1">
    <source>
        <dbReference type="SAM" id="MobiDB-lite"/>
    </source>
</evidence>
<dbReference type="Gramene" id="PGSC0003DMT400038040">
    <property type="protein sequence ID" value="PGSC0003DMT400038040"/>
    <property type="gene ID" value="PGSC0003DMG400014669"/>
</dbReference>